<dbReference type="InterPro" id="IPR011009">
    <property type="entry name" value="Kinase-like_dom_sf"/>
</dbReference>
<evidence type="ECO:0000313" key="2">
    <source>
        <dbReference type="Proteomes" id="UP001302676"/>
    </source>
</evidence>
<dbReference type="RefSeq" id="XP_062635916.1">
    <property type="nucleotide sequence ID" value="XM_062777584.1"/>
</dbReference>
<protein>
    <recommendedName>
        <fullName evidence="3">Aminoglycoside phosphotransferase domain-containing protein</fullName>
    </recommendedName>
</protein>
<sequence length="516" mass="59279">MPAVVEIPGRAPLTTFEAAVQEEFNVLRRIPHVPAVKALTEQLWQDRESVEALTRLHLGLRKQDACTVLDRRQWIRGAFNICVLLEVAEPWGESRKVMFRCGMPHKLAEPQYPGTVDEKTSCEAGAYVWMQEKCPDVRIPHLYGFGFSNERHYTHVHQKSFLRRLVHGFWRCVYGLLGYPLLSQYTPTTTQHTAPAAYMVMEYITPSIGRTLATTWEKHRKSPGMRRNLFSGMASIMLSLARIPQPRIGSFQFHHDGTISLTNRPFFCSTAILENDGAPRTIEPSHTYTCTEPFVSDAITFHDQRFLHDPNAAESEPDCRAQMTVKTLLRAFSHRYISREHRQGPFLLQLTDLHASNIFVDDDWNVTCLIDLEWMCALPPEALDVPYWLTSRGIDEIEDEAYEEFSKVREEFMDALREQEVENGLWEKGPGQGHDLSVPQIMQKSWESKGTWFWHCVTSVNAMYVLLESHLCRPGSLPRAAEKVISQFYCEDPDGLVKRKMEDKKAYNAQLKLAFA</sequence>
<dbReference type="Proteomes" id="UP001302676">
    <property type="component" value="Unassembled WGS sequence"/>
</dbReference>
<name>A0AAN6V1W6_9PEZI</name>
<dbReference type="AlphaFoldDB" id="A0AAN6V1W6"/>
<reference evidence="1" key="1">
    <citation type="journal article" date="2023" name="Mol. Phylogenet. Evol.">
        <title>Genome-scale phylogeny and comparative genomics of the fungal order Sordariales.</title>
        <authorList>
            <person name="Hensen N."/>
            <person name="Bonometti L."/>
            <person name="Westerberg I."/>
            <person name="Brannstrom I.O."/>
            <person name="Guillou S."/>
            <person name="Cros-Aarteil S."/>
            <person name="Calhoun S."/>
            <person name="Haridas S."/>
            <person name="Kuo A."/>
            <person name="Mondo S."/>
            <person name="Pangilinan J."/>
            <person name="Riley R."/>
            <person name="LaButti K."/>
            <person name="Andreopoulos B."/>
            <person name="Lipzen A."/>
            <person name="Chen C."/>
            <person name="Yan M."/>
            <person name="Daum C."/>
            <person name="Ng V."/>
            <person name="Clum A."/>
            <person name="Steindorff A."/>
            <person name="Ohm R.A."/>
            <person name="Martin F."/>
            <person name="Silar P."/>
            <person name="Natvig D.O."/>
            <person name="Lalanne C."/>
            <person name="Gautier V."/>
            <person name="Ament-Velasquez S.L."/>
            <person name="Kruys A."/>
            <person name="Hutchinson M.I."/>
            <person name="Powell A.J."/>
            <person name="Barry K."/>
            <person name="Miller A.N."/>
            <person name="Grigoriev I.V."/>
            <person name="Debuchy R."/>
            <person name="Gladieux P."/>
            <person name="Hiltunen Thoren M."/>
            <person name="Johannesson H."/>
        </authorList>
    </citation>
    <scope>NUCLEOTIDE SEQUENCE</scope>
    <source>
        <strain evidence="1">CBS 141.50</strain>
    </source>
</reference>
<dbReference type="InterPro" id="IPR051678">
    <property type="entry name" value="AGP_Transferase"/>
</dbReference>
<dbReference type="GeneID" id="87814197"/>
<organism evidence="1 2">
    <name type="scientific">Dichotomopilus funicola</name>
    <dbReference type="NCBI Taxonomy" id="1934379"/>
    <lineage>
        <taxon>Eukaryota</taxon>
        <taxon>Fungi</taxon>
        <taxon>Dikarya</taxon>
        <taxon>Ascomycota</taxon>
        <taxon>Pezizomycotina</taxon>
        <taxon>Sordariomycetes</taxon>
        <taxon>Sordariomycetidae</taxon>
        <taxon>Sordariales</taxon>
        <taxon>Chaetomiaceae</taxon>
        <taxon>Dichotomopilus</taxon>
    </lineage>
</organism>
<comment type="caution">
    <text evidence="1">The sequence shown here is derived from an EMBL/GenBank/DDBJ whole genome shotgun (WGS) entry which is preliminary data.</text>
</comment>
<dbReference type="PANTHER" id="PTHR21310">
    <property type="entry name" value="AMINOGLYCOSIDE PHOSPHOTRANSFERASE-RELATED-RELATED"/>
    <property type="match status" value="1"/>
</dbReference>
<accession>A0AAN6V1W6</accession>
<dbReference type="PANTHER" id="PTHR21310:SF37">
    <property type="entry name" value="AMINOGLYCOSIDE PHOSPHOTRANSFERASE DOMAIN-CONTAINING PROTEIN"/>
    <property type="match status" value="1"/>
</dbReference>
<keyword evidence="2" id="KW-1185">Reference proteome</keyword>
<evidence type="ECO:0000313" key="1">
    <source>
        <dbReference type="EMBL" id="KAK4142545.1"/>
    </source>
</evidence>
<reference evidence="1" key="2">
    <citation type="submission" date="2023-05" db="EMBL/GenBank/DDBJ databases">
        <authorList>
            <consortium name="Lawrence Berkeley National Laboratory"/>
            <person name="Steindorff A."/>
            <person name="Hensen N."/>
            <person name="Bonometti L."/>
            <person name="Westerberg I."/>
            <person name="Brannstrom I.O."/>
            <person name="Guillou S."/>
            <person name="Cros-Aarteil S."/>
            <person name="Calhoun S."/>
            <person name="Haridas S."/>
            <person name="Kuo A."/>
            <person name="Mondo S."/>
            <person name="Pangilinan J."/>
            <person name="Riley R."/>
            <person name="Labutti K."/>
            <person name="Andreopoulos B."/>
            <person name="Lipzen A."/>
            <person name="Chen C."/>
            <person name="Yanf M."/>
            <person name="Daum C."/>
            <person name="Ng V."/>
            <person name="Clum A."/>
            <person name="Ohm R."/>
            <person name="Martin F."/>
            <person name="Silar P."/>
            <person name="Natvig D."/>
            <person name="Lalanne C."/>
            <person name="Gautier V."/>
            <person name="Ament-Velasquez S.L."/>
            <person name="Kruys A."/>
            <person name="Hutchinson M.I."/>
            <person name="Powell A.J."/>
            <person name="Barry K."/>
            <person name="Miller A.N."/>
            <person name="Grigoriev I.V."/>
            <person name="Debuchy R."/>
            <person name="Gladieux P."/>
            <person name="Thoren M.H."/>
            <person name="Johannesson H."/>
        </authorList>
    </citation>
    <scope>NUCLEOTIDE SEQUENCE</scope>
    <source>
        <strain evidence="1">CBS 141.50</strain>
    </source>
</reference>
<proteinExistence type="predicted"/>
<evidence type="ECO:0008006" key="3">
    <source>
        <dbReference type="Google" id="ProtNLM"/>
    </source>
</evidence>
<dbReference type="EMBL" id="MU853596">
    <property type="protein sequence ID" value="KAK4142545.1"/>
    <property type="molecule type" value="Genomic_DNA"/>
</dbReference>
<gene>
    <name evidence="1" type="ORF">C8A04DRAFT_13110</name>
</gene>
<dbReference type="SUPFAM" id="SSF56112">
    <property type="entry name" value="Protein kinase-like (PK-like)"/>
    <property type="match status" value="1"/>
</dbReference>